<dbReference type="SUPFAM" id="SSF56801">
    <property type="entry name" value="Acetyl-CoA synthetase-like"/>
    <property type="match status" value="1"/>
</dbReference>
<dbReference type="RefSeq" id="WP_002770181.1">
    <property type="nucleotide sequence ID" value="NZ_JH597773.1"/>
</dbReference>
<dbReference type="InterPro" id="IPR000873">
    <property type="entry name" value="AMP-dep_synth/lig_dom"/>
</dbReference>
<dbReference type="PANTHER" id="PTHR43352">
    <property type="entry name" value="ACETYL-COA SYNTHETASE"/>
    <property type="match status" value="1"/>
</dbReference>
<feature type="domain" description="AMP-binding enzyme C-terminal" evidence="3">
    <location>
        <begin position="425"/>
        <end position="498"/>
    </location>
</feature>
<accession>H2CDX7</accession>
<dbReference type="InterPro" id="IPR020845">
    <property type="entry name" value="AMP-binding_CS"/>
</dbReference>
<dbReference type="PROSITE" id="PS00455">
    <property type="entry name" value="AMP_BINDING"/>
    <property type="match status" value="1"/>
</dbReference>
<proteinExistence type="predicted"/>
<reference evidence="4 5" key="1">
    <citation type="submission" date="2011-10" db="EMBL/GenBank/DDBJ databases">
        <title>The Improved High-Quality Draft genome of Leptonema illini DSM 21528.</title>
        <authorList>
            <consortium name="US DOE Joint Genome Institute (JGI-PGF)"/>
            <person name="Lucas S."/>
            <person name="Copeland A."/>
            <person name="Lapidus A."/>
            <person name="Glavina del Rio T."/>
            <person name="Dalin E."/>
            <person name="Tice H."/>
            <person name="Bruce D."/>
            <person name="Goodwin L."/>
            <person name="Pitluck S."/>
            <person name="Peters L."/>
            <person name="Mikhailova N."/>
            <person name="Held B."/>
            <person name="Kyrpides N."/>
            <person name="Mavromatis K."/>
            <person name="Ivanova N."/>
            <person name="Markowitz V."/>
            <person name="Cheng J.-F."/>
            <person name="Hugenholtz P."/>
            <person name="Woyke T."/>
            <person name="Wu D."/>
            <person name="Gronow S."/>
            <person name="Wellnitz S."/>
            <person name="Brambilla E.-M."/>
            <person name="Klenk H.-P."/>
            <person name="Eisen J.A."/>
        </authorList>
    </citation>
    <scope>NUCLEOTIDE SEQUENCE [LARGE SCALE GENOMIC DNA]</scope>
    <source>
        <strain evidence="4 5">DSM 21528</strain>
    </source>
</reference>
<dbReference type="HOGENOM" id="CLU_000022_59_10_12"/>
<evidence type="ECO:0000313" key="4">
    <source>
        <dbReference type="EMBL" id="EHQ05496.1"/>
    </source>
</evidence>
<feature type="domain" description="AMP-dependent synthetase/ligase" evidence="2">
    <location>
        <begin position="10"/>
        <end position="333"/>
    </location>
</feature>
<dbReference type="Gene3D" id="3.30.300.30">
    <property type="match status" value="1"/>
</dbReference>
<evidence type="ECO:0000259" key="2">
    <source>
        <dbReference type="Pfam" id="PF00501"/>
    </source>
</evidence>
<name>H2CDX7_9LEPT</name>
<dbReference type="Proteomes" id="UP000005737">
    <property type="component" value="Unassembled WGS sequence"/>
</dbReference>
<keyword evidence="5" id="KW-1185">Reference proteome</keyword>
<sequence length="511" mass="56482">MTFNLTEFLFQKNLEERPDAAALLFLDETRVIRTFTYAELYNEIRGMASFLQRQTSAGDRIVLRLKSEPRLAALFFGSVLCGRIPVPVSSMLTAEELDYLVTDSGAACMIYDPDLATAITSADSISVDGIRYDTLLPLPHTQADDPAYLIYTSGTTGYPRGVLHAHRSVLGRIPMCEGWTGLGPGDRLLHAGELNWSYTLGVGLMDAFAAGATALLYTGDRHNPAIWPDLIERHQITIFAAVPGLYRRMLKYGHVRPWPHFRHGLTAGDALPASLLAEWQAKTGTALYEALGMTEISTYISTGPGMTVKPGSPGRPQKGRRIALLDPETGSPFYEYGDLQDERHKKDTTMTAPGLLAIHRSDPGLMLRYWNTEQSPSFDVIDPPFYGEWFSGGDLARFDADGYLIYEGRSNDLMNAGGYRVSPAEVERVLHRHAGVADVAVLETPLDDGLSIITACVVRNDDVDAETLIFYCHEHLADYKCPKRVVFVDALPRTAGGKLRRHDLLRLISEA</sequence>
<evidence type="ECO:0000259" key="3">
    <source>
        <dbReference type="Pfam" id="PF13193"/>
    </source>
</evidence>
<dbReference type="Pfam" id="PF00501">
    <property type="entry name" value="AMP-binding"/>
    <property type="match status" value="1"/>
</dbReference>
<dbReference type="Gene3D" id="3.40.50.12780">
    <property type="entry name" value="N-terminal domain of ligase-like"/>
    <property type="match status" value="1"/>
</dbReference>
<organism evidence="4 5">
    <name type="scientific">Leptonema illini DSM 21528</name>
    <dbReference type="NCBI Taxonomy" id="929563"/>
    <lineage>
        <taxon>Bacteria</taxon>
        <taxon>Pseudomonadati</taxon>
        <taxon>Spirochaetota</taxon>
        <taxon>Spirochaetia</taxon>
        <taxon>Leptospirales</taxon>
        <taxon>Leptospiraceae</taxon>
        <taxon>Leptonema</taxon>
    </lineage>
</organism>
<dbReference type="Pfam" id="PF13193">
    <property type="entry name" value="AMP-binding_C"/>
    <property type="match status" value="1"/>
</dbReference>
<dbReference type="GO" id="GO:0044550">
    <property type="term" value="P:secondary metabolite biosynthetic process"/>
    <property type="evidence" value="ECO:0007669"/>
    <property type="project" value="TreeGrafter"/>
</dbReference>
<dbReference type="InterPro" id="IPR045851">
    <property type="entry name" value="AMP-bd_C_sf"/>
</dbReference>
<keyword evidence="1 4" id="KW-0436">Ligase</keyword>
<protein>
    <submittedName>
        <fullName evidence="4">AMP-dependent synthetase and ligase</fullName>
    </submittedName>
</protein>
<dbReference type="AlphaFoldDB" id="H2CDX7"/>
<dbReference type="InterPro" id="IPR025110">
    <property type="entry name" value="AMP-bd_C"/>
</dbReference>
<dbReference type="InterPro" id="IPR042099">
    <property type="entry name" value="ANL_N_sf"/>
</dbReference>
<evidence type="ECO:0000256" key="1">
    <source>
        <dbReference type="ARBA" id="ARBA00022598"/>
    </source>
</evidence>
<dbReference type="EMBL" id="JH597773">
    <property type="protein sequence ID" value="EHQ05496.1"/>
    <property type="molecule type" value="Genomic_DNA"/>
</dbReference>
<gene>
    <name evidence="4" type="ORF">Lepil_0795</name>
</gene>
<dbReference type="PANTHER" id="PTHR43352:SF1">
    <property type="entry name" value="ANTHRANILATE--COA LIGASE"/>
    <property type="match status" value="1"/>
</dbReference>
<evidence type="ECO:0000313" key="5">
    <source>
        <dbReference type="Proteomes" id="UP000005737"/>
    </source>
</evidence>
<dbReference type="STRING" id="183.GCA_002009735_00909"/>
<dbReference type="GO" id="GO:0016878">
    <property type="term" value="F:acid-thiol ligase activity"/>
    <property type="evidence" value="ECO:0007669"/>
    <property type="project" value="TreeGrafter"/>
</dbReference>